<reference evidence="1 2" key="1">
    <citation type="submission" date="2019-01" db="EMBL/GenBank/DDBJ databases">
        <title>Sequencing of cultivated peanut Arachis hypogaea provides insights into genome evolution and oil improvement.</title>
        <authorList>
            <person name="Chen X."/>
        </authorList>
    </citation>
    <scope>NUCLEOTIDE SEQUENCE [LARGE SCALE GENOMIC DNA]</scope>
    <source>
        <strain evidence="2">cv. Fuhuasheng</strain>
        <tissue evidence="1">Leaves</tissue>
    </source>
</reference>
<organism evidence="1 2">
    <name type="scientific">Arachis hypogaea</name>
    <name type="common">Peanut</name>
    <dbReference type="NCBI Taxonomy" id="3818"/>
    <lineage>
        <taxon>Eukaryota</taxon>
        <taxon>Viridiplantae</taxon>
        <taxon>Streptophyta</taxon>
        <taxon>Embryophyta</taxon>
        <taxon>Tracheophyta</taxon>
        <taxon>Spermatophyta</taxon>
        <taxon>Magnoliopsida</taxon>
        <taxon>eudicotyledons</taxon>
        <taxon>Gunneridae</taxon>
        <taxon>Pentapetalae</taxon>
        <taxon>rosids</taxon>
        <taxon>fabids</taxon>
        <taxon>Fabales</taxon>
        <taxon>Fabaceae</taxon>
        <taxon>Papilionoideae</taxon>
        <taxon>50 kb inversion clade</taxon>
        <taxon>dalbergioids sensu lato</taxon>
        <taxon>Dalbergieae</taxon>
        <taxon>Pterocarpus clade</taxon>
        <taxon>Arachis</taxon>
    </lineage>
</organism>
<keyword evidence="2" id="KW-1185">Reference proteome</keyword>
<evidence type="ECO:0000313" key="1">
    <source>
        <dbReference type="EMBL" id="RYR21730.1"/>
    </source>
</evidence>
<evidence type="ECO:0000313" key="2">
    <source>
        <dbReference type="Proteomes" id="UP000289738"/>
    </source>
</evidence>
<evidence type="ECO:0008006" key="3">
    <source>
        <dbReference type="Google" id="ProtNLM"/>
    </source>
</evidence>
<protein>
    <recommendedName>
        <fullName evidence="3">Retrotransposon gag domain-containing protein</fullName>
    </recommendedName>
</protein>
<comment type="caution">
    <text evidence="1">The sequence shown here is derived from an EMBL/GenBank/DDBJ whole genome shotgun (WGS) entry which is preliminary data.</text>
</comment>
<dbReference type="EMBL" id="SDMP01000013">
    <property type="protein sequence ID" value="RYR21730.1"/>
    <property type="molecule type" value="Genomic_DNA"/>
</dbReference>
<dbReference type="AlphaFoldDB" id="A0A445A5K1"/>
<dbReference type="Proteomes" id="UP000289738">
    <property type="component" value="Chromosome B03"/>
</dbReference>
<gene>
    <name evidence="1" type="ORF">Ahy_B03g067054</name>
</gene>
<proteinExistence type="predicted"/>
<accession>A0A445A5K1</accession>
<name>A0A445A5K1_ARAHY</name>
<sequence>MASRGCPCGSSSSFANLAKYMKEMAKAMKEQAQATTQMAQQLSTMDRDSNIPRLEAGQTRTTFAAFKKIGPPEFRGALDPDIAEEWLAEMKKVFTIFPCTKEQQVSYATFMLKADAEFWWDGARWLLEDAGTDISWATFKEVFYKKYFPFCSRVQGDGVSSAKAR</sequence>